<dbReference type="EMBL" id="DS671510">
    <property type="protein sequence ID" value="EEC03611.1"/>
    <property type="molecule type" value="Genomic_DNA"/>
</dbReference>
<gene>
    <name evidence="2" type="ORF">IscW_ISCW002852</name>
</gene>
<dbReference type="PaxDb" id="6945-B7PAI9"/>
<dbReference type="EMBL" id="ABJB010394029">
    <property type="status" value="NOT_ANNOTATED_CDS"/>
    <property type="molecule type" value="Genomic_DNA"/>
</dbReference>
<feature type="region of interest" description="Disordered" evidence="1">
    <location>
        <begin position="367"/>
        <end position="391"/>
    </location>
</feature>
<dbReference type="VEuPathDB" id="VectorBase:ISCI002852"/>
<dbReference type="VEuPathDB" id="VectorBase:ISCP_001235"/>
<evidence type="ECO:0000313" key="3">
    <source>
        <dbReference type="EnsemblMetazoa" id="ISCW002852-PA"/>
    </source>
</evidence>
<evidence type="ECO:0000313" key="4">
    <source>
        <dbReference type="Proteomes" id="UP000001555"/>
    </source>
</evidence>
<reference evidence="2 4" key="1">
    <citation type="submission" date="2008-03" db="EMBL/GenBank/DDBJ databases">
        <title>Annotation of Ixodes scapularis.</title>
        <authorList>
            <consortium name="Ixodes scapularis Genome Project Consortium"/>
            <person name="Caler E."/>
            <person name="Hannick L.I."/>
            <person name="Bidwell S."/>
            <person name="Joardar V."/>
            <person name="Thiagarajan M."/>
            <person name="Amedeo P."/>
            <person name="Galinsky K.J."/>
            <person name="Schobel S."/>
            <person name="Inman J."/>
            <person name="Hostetler J."/>
            <person name="Miller J."/>
            <person name="Hammond M."/>
            <person name="Megy K."/>
            <person name="Lawson D."/>
            <person name="Kodira C."/>
            <person name="Sutton G."/>
            <person name="Meyer J."/>
            <person name="Hill C.A."/>
            <person name="Birren B."/>
            <person name="Nene V."/>
            <person name="Collins F."/>
            <person name="Alarcon-Chaidez F."/>
            <person name="Wikel S."/>
            <person name="Strausberg R."/>
        </authorList>
    </citation>
    <scope>NUCLEOTIDE SEQUENCE [LARGE SCALE GENOMIC DNA]</scope>
    <source>
        <strain evidence="4">Wikel</strain>
        <strain evidence="2">Wikel colony</strain>
    </source>
</reference>
<sequence length="596" mass="65267">MQEPGPLEALRQREWLLNMQEHQEIQCLEAAVNRRQAMEERQISSGSRSCGASAGCCIGAPKAEESRSQKAHFLDSRNCLEPLDVNVWEERQHRGQPLCGPAPITPEDESAMLARALEQSCLDSPPTRQFPEDEEEQLLQVIERSKRDVGPSAATCPSPVQEEPLPTTAVPSPLPGGCSPASECTSASSGGSSHGSGAFPWTSHQRKDHWQHRGGYSRTPRAYHHGGGGQRNFGPSTWHGQNGPRHRAGWCDGQRRNSWENRDLKEDRHGPNQQHEPEENWKEKMLARRPGSQNRTLACQQESQGTFHQEEQRGYSMPDRNPLAAHRARSGASSPSHLRTIAPSASCDGLQDLPDTVTVVGTIDARNLMRSKGDGEPGDSSGGPRKEENADMSFDQWLSLCGKYMPLLTRGMMEVQKSCVAVQNMGMNGALYAPPDGTPVPFMPHSLHAPHMAGMSQAPPSAQVTTAFHYDQSRVALVRAPTWGTSECVPYLPGAEFRLSCPSPPVLSPPFVTDGFLLQQQPQPQQLHSPAVPSSTLNPQAQPFQPPVPPLPSRRGGSQPQQLQRPHGLGPPGRGTSSHGRGRGRFDLPHHGRLRR</sequence>
<dbReference type="Proteomes" id="UP000001555">
    <property type="component" value="Unassembled WGS sequence"/>
</dbReference>
<evidence type="ECO:0000256" key="1">
    <source>
        <dbReference type="SAM" id="MobiDB-lite"/>
    </source>
</evidence>
<dbReference type="InParanoid" id="B7PAI9"/>
<name>B7PAI9_IXOSC</name>
<dbReference type="EMBL" id="ABJB010784353">
    <property type="status" value="NOT_ANNOTATED_CDS"/>
    <property type="molecule type" value="Genomic_DNA"/>
</dbReference>
<dbReference type="EMBL" id="ABJB010020483">
    <property type="status" value="NOT_ANNOTATED_CDS"/>
    <property type="molecule type" value="Genomic_DNA"/>
</dbReference>
<feature type="compositionally biased region" description="Low complexity" evidence="1">
    <location>
        <begin position="186"/>
        <end position="198"/>
    </location>
</feature>
<dbReference type="InterPro" id="IPR003903">
    <property type="entry name" value="UIM_dom"/>
</dbReference>
<dbReference type="VEuPathDB" id="VectorBase:ISCW002852"/>
<protein>
    <submittedName>
        <fullName evidence="2 3">Uncharacterized protein</fullName>
    </submittedName>
</protein>
<accession>B7PAI9</accession>
<dbReference type="AlphaFoldDB" id="B7PAI9"/>
<dbReference type="EnsemblMetazoa" id="ISCW002852-RA">
    <property type="protein sequence ID" value="ISCW002852-PA"/>
    <property type="gene ID" value="ISCW002852"/>
</dbReference>
<dbReference type="OrthoDB" id="6516148at2759"/>
<reference evidence="3" key="2">
    <citation type="submission" date="2020-05" db="UniProtKB">
        <authorList>
            <consortium name="EnsemblMetazoa"/>
        </authorList>
    </citation>
    <scope>IDENTIFICATION</scope>
    <source>
        <strain evidence="3">wikel</strain>
    </source>
</reference>
<evidence type="ECO:0000313" key="2">
    <source>
        <dbReference type="EMBL" id="EEC03611.1"/>
    </source>
</evidence>
<keyword evidence="4" id="KW-1185">Reference proteome</keyword>
<dbReference type="EMBL" id="ABJB010580936">
    <property type="status" value="NOT_ANNOTATED_CDS"/>
    <property type="molecule type" value="Genomic_DNA"/>
</dbReference>
<dbReference type="HOGENOM" id="CLU_458045_0_0_1"/>
<dbReference type="EMBL" id="ABJB010549373">
    <property type="status" value="NOT_ANNOTATED_CDS"/>
    <property type="molecule type" value="Genomic_DNA"/>
</dbReference>
<feature type="compositionally biased region" description="Polar residues" evidence="1">
    <location>
        <begin position="291"/>
        <end position="307"/>
    </location>
</feature>
<dbReference type="SMART" id="SM00726">
    <property type="entry name" value="UIM"/>
    <property type="match status" value="2"/>
</dbReference>
<feature type="compositionally biased region" description="Basic and acidic residues" evidence="1">
    <location>
        <begin position="253"/>
        <end position="286"/>
    </location>
</feature>
<dbReference type="EMBL" id="ABJB010916643">
    <property type="status" value="NOT_ANNOTATED_CDS"/>
    <property type="molecule type" value="Genomic_DNA"/>
</dbReference>
<organism>
    <name type="scientific">Ixodes scapularis</name>
    <name type="common">Black-legged tick</name>
    <name type="synonym">Deer tick</name>
    <dbReference type="NCBI Taxonomy" id="6945"/>
    <lineage>
        <taxon>Eukaryota</taxon>
        <taxon>Metazoa</taxon>
        <taxon>Ecdysozoa</taxon>
        <taxon>Arthropoda</taxon>
        <taxon>Chelicerata</taxon>
        <taxon>Arachnida</taxon>
        <taxon>Acari</taxon>
        <taxon>Parasitiformes</taxon>
        <taxon>Ixodida</taxon>
        <taxon>Ixodoidea</taxon>
        <taxon>Ixodidae</taxon>
        <taxon>Ixodinae</taxon>
        <taxon>Ixodes</taxon>
    </lineage>
</organism>
<feature type="region of interest" description="Disordered" evidence="1">
    <location>
        <begin position="146"/>
        <end position="339"/>
    </location>
</feature>
<feature type="region of interest" description="Disordered" evidence="1">
    <location>
        <begin position="521"/>
        <end position="596"/>
    </location>
</feature>
<proteinExistence type="predicted"/>
<dbReference type="EMBL" id="ABJB010183574">
    <property type="status" value="NOT_ANNOTATED_CDS"/>
    <property type="molecule type" value="Genomic_DNA"/>
</dbReference>